<comment type="similarity">
    <text evidence="1">Belongs to the Cu-Zn superoxide dismutase family.</text>
</comment>
<evidence type="ECO:0000256" key="2">
    <source>
        <dbReference type="SAM" id="MobiDB-lite"/>
    </source>
</evidence>
<evidence type="ECO:0000313" key="4">
    <source>
        <dbReference type="EMBL" id="GER59101.1"/>
    </source>
</evidence>
<accession>A0A5J4IZV9</accession>
<reference evidence="4 5" key="1">
    <citation type="submission" date="2019-08" db="EMBL/GenBank/DDBJ databases">
        <title>Draft genome sequence of Ulvibacter marinus type strain NBRC 109484.</title>
        <authorList>
            <person name="Kawano K."/>
            <person name="Ushijima N."/>
            <person name="Kihara M."/>
            <person name="Itoh H."/>
        </authorList>
    </citation>
    <scope>NUCLEOTIDE SEQUENCE [LARGE SCALE GENOMIC DNA]</scope>
    <source>
        <strain evidence="4 5">NBRC 109484</strain>
    </source>
</reference>
<dbReference type="InterPro" id="IPR001424">
    <property type="entry name" value="SOD_Cu_Zn_dom"/>
</dbReference>
<dbReference type="CDD" id="cd00305">
    <property type="entry name" value="Cu-Zn_Superoxide_Dismutase"/>
    <property type="match status" value="1"/>
</dbReference>
<sequence>MKKYIYLAMSISLLAFTSCKEETKKEEVEEVVKTETEVKETPEKYSKTVSFALESKSGSDAKGEVTFVQKGDQVMFQASLTGLEPGVHAIHIHEKADCSSDDGKSSGGHWNPTFKDHGKWGDETGYHKGDIGNFNVGEDGKGNISMSTNEWCIGCDDETKNILGKAIIVHQGKDDFTSQPSGAAGARVSCGGIIQ</sequence>
<evidence type="ECO:0000259" key="3">
    <source>
        <dbReference type="Pfam" id="PF00080"/>
    </source>
</evidence>
<proteinExistence type="inferred from homology"/>
<dbReference type="GO" id="GO:0005507">
    <property type="term" value="F:copper ion binding"/>
    <property type="evidence" value="ECO:0007669"/>
    <property type="project" value="InterPro"/>
</dbReference>
<feature type="region of interest" description="Disordered" evidence="2">
    <location>
        <begin position="175"/>
        <end position="195"/>
    </location>
</feature>
<dbReference type="RefSeq" id="WP_151673178.1">
    <property type="nucleotide sequence ID" value="NZ_BKCG01000002.1"/>
</dbReference>
<dbReference type="AlphaFoldDB" id="A0A5J4IZV9"/>
<dbReference type="PROSITE" id="PS51257">
    <property type="entry name" value="PROKAR_LIPOPROTEIN"/>
    <property type="match status" value="1"/>
</dbReference>
<dbReference type="Proteomes" id="UP000326509">
    <property type="component" value="Unassembled WGS sequence"/>
</dbReference>
<dbReference type="InterPro" id="IPR036423">
    <property type="entry name" value="SOD-like_Cu/Zn_dom_sf"/>
</dbReference>
<dbReference type="PANTHER" id="PTHR10003">
    <property type="entry name" value="SUPEROXIDE DISMUTASE CU-ZN -RELATED"/>
    <property type="match status" value="1"/>
</dbReference>
<protein>
    <recommendedName>
        <fullName evidence="3">Superoxide dismutase copper/zinc binding domain-containing protein</fullName>
    </recommendedName>
</protein>
<dbReference type="Gene3D" id="2.60.40.200">
    <property type="entry name" value="Superoxide dismutase, copper/zinc binding domain"/>
    <property type="match status" value="1"/>
</dbReference>
<dbReference type="OrthoDB" id="9792957at2"/>
<gene>
    <name evidence="4" type="ORF">ULMA_12090</name>
</gene>
<dbReference type="GO" id="GO:0006801">
    <property type="term" value="P:superoxide metabolic process"/>
    <property type="evidence" value="ECO:0007669"/>
    <property type="project" value="InterPro"/>
</dbReference>
<comment type="caution">
    <text evidence="4">The sequence shown here is derived from an EMBL/GenBank/DDBJ whole genome shotgun (WGS) entry which is preliminary data.</text>
</comment>
<dbReference type="Pfam" id="PF00080">
    <property type="entry name" value="Sod_Cu"/>
    <property type="match status" value="1"/>
</dbReference>
<evidence type="ECO:0000256" key="1">
    <source>
        <dbReference type="ARBA" id="ARBA00010457"/>
    </source>
</evidence>
<keyword evidence="5" id="KW-1185">Reference proteome</keyword>
<dbReference type="SUPFAM" id="SSF49329">
    <property type="entry name" value="Cu,Zn superoxide dismutase-like"/>
    <property type="match status" value="1"/>
</dbReference>
<name>A0A5J4IZV9_9FLAO</name>
<evidence type="ECO:0000313" key="5">
    <source>
        <dbReference type="Proteomes" id="UP000326509"/>
    </source>
</evidence>
<organism evidence="4 5">
    <name type="scientific">Patiriisocius marinus</name>
    <dbReference type="NCBI Taxonomy" id="1397112"/>
    <lineage>
        <taxon>Bacteria</taxon>
        <taxon>Pseudomonadati</taxon>
        <taxon>Bacteroidota</taxon>
        <taxon>Flavobacteriia</taxon>
        <taxon>Flavobacteriales</taxon>
        <taxon>Flavobacteriaceae</taxon>
        <taxon>Patiriisocius</taxon>
    </lineage>
</organism>
<dbReference type="EMBL" id="BKCG01000002">
    <property type="protein sequence ID" value="GER59101.1"/>
    <property type="molecule type" value="Genomic_DNA"/>
</dbReference>
<feature type="domain" description="Superoxide dismutase copper/zinc binding" evidence="3">
    <location>
        <begin position="62"/>
        <end position="193"/>
    </location>
</feature>
<dbReference type="InterPro" id="IPR024134">
    <property type="entry name" value="SOD_Cu/Zn_/chaperone"/>
</dbReference>